<dbReference type="NCBIfam" id="TIGR00931">
    <property type="entry name" value="antiport_nhaC"/>
    <property type="match status" value="1"/>
</dbReference>
<feature type="domain" description="Na+/H+ antiporter NhaC-like C-terminal" evidence="10">
    <location>
        <begin position="163"/>
        <end position="469"/>
    </location>
</feature>
<feature type="transmembrane region" description="Helical" evidence="9">
    <location>
        <begin position="36"/>
        <end position="57"/>
    </location>
</feature>
<dbReference type="KEGG" id="drc:G0Q07_10545"/>
<feature type="transmembrane region" description="Helical" evidence="9">
    <location>
        <begin position="263"/>
        <end position="283"/>
    </location>
</feature>
<dbReference type="InterPro" id="IPR004770">
    <property type="entry name" value="Na/H_antiport_NhaC"/>
</dbReference>
<dbReference type="EMBL" id="CP048409">
    <property type="protein sequence ID" value="QIA08130.1"/>
    <property type="molecule type" value="Genomic_DNA"/>
</dbReference>
<feature type="transmembrane region" description="Helical" evidence="9">
    <location>
        <begin position="333"/>
        <end position="353"/>
    </location>
</feature>
<keyword evidence="4" id="KW-1003">Cell membrane</keyword>
<dbReference type="GO" id="GO:0005886">
    <property type="term" value="C:plasma membrane"/>
    <property type="evidence" value="ECO:0007669"/>
    <property type="project" value="UniProtKB-SubCell"/>
</dbReference>
<evidence type="ECO:0000313" key="11">
    <source>
        <dbReference type="EMBL" id="QIA08130.1"/>
    </source>
</evidence>
<evidence type="ECO:0000256" key="3">
    <source>
        <dbReference type="ARBA" id="ARBA00022449"/>
    </source>
</evidence>
<evidence type="ECO:0000313" key="12">
    <source>
        <dbReference type="Proteomes" id="UP000474630"/>
    </source>
</evidence>
<evidence type="ECO:0000259" key="10">
    <source>
        <dbReference type="Pfam" id="PF03553"/>
    </source>
</evidence>
<feature type="transmembrane region" description="Helical" evidence="9">
    <location>
        <begin position="194"/>
        <end position="217"/>
    </location>
</feature>
<sequence length="488" mass="52115">MTTKREASLFLALLPILILIGLLTLNVLLFDDTLGGANQVALMLAAAIAGVVAYRLGFSWDRISKKIVSTIGSAMPSILILLLIGSLAGTWLISGVVPAMIYYGLDIISPKLFLFTAVVVSAIVSVATGSSWSTIATIGIALLGIGKAIGIDEAIVAGAIISGAYFGDKMSPLSDTTNLAPAMAGTDLFTHIKYMTFTTVPTMIITLIIFLIMGFNYDFSNATINVADVKLAIDATFNTNPLLFLVPVALLTVIILKVPPLPSLLIGTLLGGLFAIIFQPDIINTVAGNVDSYGTASYYSVMQAMFGDISLTTSNANVNELLSTSGMRGMLDTVWLILSAMVFGGVMESAGLLKRITQPIVKYAKSTGSLVASTVGTCIFFNTTASDQYIALVVPGRMYRKTYEEKGLKPEVLSRTLEDSGTITSVLIPWNTCGATQSRVLGVDTWSYAPYAFFNIISPFMTVLFAYLNIKIRRFAKGEKPTEVTKEA</sequence>
<accession>A0A6C0RCR0</accession>
<evidence type="ECO:0000256" key="5">
    <source>
        <dbReference type="ARBA" id="ARBA00022692"/>
    </source>
</evidence>
<keyword evidence="6 9" id="KW-1133">Transmembrane helix</keyword>
<evidence type="ECO:0000256" key="4">
    <source>
        <dbReference type="ARBA" id="ARBA00022475"/>
    </source>
</evidence>
<proteinExistence type="inferred from homology"/>
<dbReference type="PANTHER" id="PTHR33451:SF3">
    <property type="entry name" value="MALATE-2H(+)_NA(+)-LACTATE ANTIPORTER"/>
    <property type="match status" value="1"/>
</dbReference>
<dbReference type="InterPro" id="IPR018461">
    <property type="entry name" value="Na/H_Antiport_NhaC-like_C"/>
</dbReference>
<feature type="transmembrane region" description="Helical" evidence="9">
    <location>
        <begin position="7"/>
        <end position="30"/>
    </location>
</feature>
<comment type="subcellular location">
    <subcellularLocation>
        <location evidence="1">Cell membrane</location>
        <topology evidence="1">Multi-pass membrane protein</topology>
    </subcellularLocation>
</comment>
<protein>
    <submittedName>
        <fullName evidence="11">Na+/H+ antiporter NhaC</fullName>
    </submittedName>
</protein>
<name>A0A6C0RCR0_9BACT</name>
<evidence type="ECO:0000256" key="1">
    <source>
        <dbReference type="ARBA" id="ARBA00004651"/>
    </source>
</evidence>
<feature type="transmembrane region" description="Helical" evidence="9">
    <location>
        <begin position="113"/>
        <end position="143"/>
    </location>
</feature>
<evidence type="ECO:0000256" key="9">
    <source>
        <dbReference type="SAM" id="Phobius"/>
    </source>
</evidence>
<organism evidence="11 12">
    <name type="scientific">Draconibacterium halophilum</name>
    <dbReference type="NCBI Taxonomy" id="2706887"/>
    <lineage>
        <taxon>Bacteria</taxon>
        <taxon>Pseudomonadati</taxon>
        <taxon>Bacteroidota</taxon>
        <taxon>Bacteroidia</taxon>
        <taxon>Marinilabiliales</taxon>
        <taxon>Prolixibacteraceae</taxon>
        <taxon>Draconibacterium</taxon>
    </lineage>
</organism>
<reference evidence="11 12" key="1">
    <citation type="submission" date="2020-02" db="EMBL/GenBank/DDBJ databases">
        <title>Genome sequencing for Draconibacterium sp. strain M1.</title>
        <authorList>
            <person name="Park S.-J."/>
        </authorList>
    </citation>
    <scope>NUCLEOTIDE SEQUENCE [LARGE SCALE GENOMIC DNA]</scope>
    <source>
        <strain evidence="11 12">M1</strain>
    </source>
</reference>
<dbReference type="InterPro" id="IPR052180">
    <property type="entry name" value="NhaC_Na-H+_Antiporter"/>
</dbReference>
<evidence type="ECO:0000256" key="8">
    <source>
        <dbReference type="ARBA" id="ARBA00038435"/>
    </source>
</evidence>
<keyword evidence="2" id="KW-0813">Transport</keyword>
<comment type="similarity">
    <text evidence="8">Belongs to the NhaC Na(+)/H(+) (TC 2.A.35) antiporter family.</text>
</comment>
<dbReference type="Proteomes" id="UP000474630">
    <property type="component" value="Chromosome"/>
</dbReference>
<gene>
    <name evidence="11" type="primary">nhaC</name>
    <name evidence="11" type="ORF">G0Q07_10545</name>
</gene>
<keyword evidence="5 9" id="KW-0812">Transmembrane</keyword>
<keyword evidence="12" id="KW-1185">Reference proteome</keyword>
<feature type="transmembrane region" description="Helical" evidence="9">
    <location>
        <begin position="365"/>
        <end position="385"/>
    </location>
</feature>
<keyword evidence="7 9" id="KW-0472">Membrane</keyword>
<dbReference type="Pfam" id="PF03553">
    <property type="entry name" value="Na_H_antiporter"/>
    <property type="match status" value="1"/>
</dbReference>
<keyword evidence="3" id="KW-0050">Antiport</keyword>
<dbReference type="PANTHER" id="PTHR33451">
    <property type="entry name" value="MALATE-2H(+)/NA(+)-LACTATE ANTIPORTER"/>
    <property type="match status" value="1"/>
</dbReference>
<evidence type="ECO:0000256" key="6">
    <source>
        <dbReference type="ARBA" id="ARBA00022989"/>
    </source>
</evidence>
<dbReference type="RefSeq" id="WP_163346051.1">
    <property type="nucleotide sequence ID" value="NZ_CP048409.1"/>
</dbReference>
<feature type="transmembrane region" description="Helical" evidence="9">
    <location>
        <begin position="78"/>
        <end position="101"/>
    </location>
</feature>
<feature type="transmembrane region" description="Helical" evidence="9">
    <location>
        <begin position="448"/>
        <end position="470"/>
    </location>
</feature>
<dbReference type="GO" id="GO:0015297">
    <property type="term" value="F:antiporter activity"/>
    <property type="evidence" value="ECO:0007669"/>
    <property type="project" value="UniProtKB-KW"/>
</dbReference>
<evidence type="ECO:0000256" key="7">
    <source>
        <dbReference type="ARBA" id="ARBA00023136"/>
    </source>
</evidence>
<evidence type="ECO:0000256" key="2">
    <source>
        <dbReference type="ARBA" id="ARBA00022448"/>
    </source>
</evidence>
<feature type="transmembrane region" description="Helical" evidence="9">
    <location>
        <begin position="237"/>
        <end position="256"/>
    </location>
</feature>
<dbReference type="AlphaFoldDB" id="A0A6C0RCR0"/>